<dbReference type="OrthoDB" id="422555at2759"/>
<organism evidence="16 17">
    <name type="scientific">Albugo candida</name>
    <dbReference type="NCBI Taxonomy" id="65357"/>
    <lineage>
        <taxon>Eukaryota</taxon>
        <taxon>Sar</taxon>
        <taxon>Stramenopiles</taxon>
        <taxon>Oomycota</taxon>
        <taxon>Peronosporomycetes</taxon>
        <taxon>Albuginales</taxon>
        <taxon>Albuginaceae</taxon>
        <taxon>Albugo</taxon>
    </lineage>
</organism>
<evidence type="ECO:0000256" key="14">
    <source>
        <dbReference type="RuleBase" id="RU004070"/>
    </source>
</evidence>
<dbReference type="EC" id="3.6.4.12" evidence="3"/>
<dbReference type="GO" id="GO:0006260">
    <property type="term" value="P:DNA replication"/>
    <property type="evidence" value="ECO:0007669"/>
    <property type="project" value="InterPro"/>
</dbReference>
<dbReference type="SMART" id="SM00382">
    <property type="entry name" value="AAA"/>
    <property type="match status" value="1"/>
</dbReference>
<dbReference type="AlphaFoldDB" id="A0A024G6T3"/>
<dbReference type="GO" id="GO:0000724">
    <property type="term" value="P:double-strand break repair via homologous recombination"/>
    <property type="evidence" value="ECO:0007669"/>
    <property type="project" value="UniProtKB-ARBA"/>
</dbReference>
<dbReference type="InterPro" id="IPR018525">
    <property type="entry name" value="MCM_CS"/>
</dbReference>
<dbReference type="Gene3D" id="2.40.50.140">
    <property type="entry name" value="Nucleic acid-binding proteins"/>
    <property type="match status" value="1"/>
</dbReference>
<comment type="subcellular location">
    <subcellularLocation>
        <location evidence="1">Nucleus</location>
    </subcellularLocation>
</comment>
<dbReference type="InterPro" id="IPR027417">
    <property type="entry name" value="P-loop_NTPase"/>
</dbReference>
<comment type="similarity">
    <text evidence="2 14">Belongs to the MCM family.</text>
</comment>
<dbReference type="Pfam" id="PF17207">
    <property type="entry name" value="MCM_OB"/>
    <property type="match status" value="1"/>
</dbReference>
<evidence type="ECO:0000256" key="12">
    <source>
        <dbReference type="ARBA" id="ARBA00042306"/>
    </source>
</evidence>
<dbReference type="Gene3D" id="2.20.28.10">
    <property type="match status" value="1"/>
</dbReference>
<keyword evidence="7" id="KW-0347">Helicase</keyword>
<dbReference type="InterPro" id="IPR012340">
    <property type="entry name" value="NA-bd_OB-fold"/>
</dbReference>
<keyword evidence="17" id="KW-1185">Reference proteome</keyword>
<dbReference type="EMBL" id="CAIX01000034">
    <property type="protein sequence ID" value="CCI42443.1"/>
    <property type="molecule type" value="Genomic_DNA"/>
</dbReference>
<dbReference type="GO" id="GO:0003697">
    <property type="term" value="F:single-stranded DNA binding"/>
    <property type="evidence" value="ECO:0007669"/>
    <property type="project" value="TreeGrafter"/>
</dbReference>
<dbReference type="SMART" id="SM00350">
    <property type="entry name" value="MCM"/>
    <property type="match status" value="1"/>
</dbReference>
<keyword evidence="8 14" id="KW-0067">ATP-binding</keyword>
<dbReference type="PANTHER" id="PTHR11630:SF47">
    <property type="entry name" value="DNA HELICASE MCM8"/>
    <property type="match status" value="1"/>
</dbReference>
<dbReference type="SUPFAM" id="SSF52540">
    <property type="entry name" value="P-loop containing nucleoside triphosphate hydrolases"/>
    <property type="match status" value="1"/>
</dbReference>
<dbReference type="InterPro" id="IPR001208">
    <property type="entry name" value="MCM_dom"/>
</dbReference>
<dbReference type="STRING" id="65357.A0A024G6T3"/>
<dbReference type="SUPFAM" id="SSF50249">
    <property type="entry name" value="Nucleic acid-binding proteins"/>
    <property type="match status" value="1"/>
</dbReference>
<reference evidence="16 17" key="1">
    <citation type="submission" date="2012-05" db="EMBL/GenBank/DDBJ databases">
        <title>Recombination and specialization in a pathogen metapopulation.</title>
        <authorList>
            <person name="Gardiner A."/>
            <person name="Kemen E."/>
            <person name="Schultz-Larsen T."/>
            <person name="MacLean D."/>
            <person name="Van Oosterhout C."/>
            <person name="Jones J.D.G."/>
        </authorList>
    </citation>
    <scope>NUCLEOTIDE SEQUENCE [LARGE SCALE GENOMIC DNA]</scope>
    <source>
        <strain evidence="16 17">Ac Nc2</strain>
    </source>
</reference>
<dbReference type="Gene3D" id="3.40.50.300">
    <property type="entry name" value="P-loop containing nucleotide triphosphate hydrolases"/>
    <property type="match status" value="1"/>
</dbReference>
<dbReference type="GO" id="GO:0005524">
    <property type="term" value="F:ATP binding"/>
    <property type="evidence" value="ECO:0007669"/>
    <property type="project" value="UniProtKB-KW"/>
</dbReference>
<evidence type="ECO:0000256" key="9">
    <source>
        <dbReference type="ARBA" id="ARBA00023125"/>
    </source>
</evidence>
<evidence type="ECO:0000256" key="6">
    <source>
        <dbReference type="ARBA" id="ARBA00022801"/>
    </source>
</evidence>
<evidence type="ECO:0000256" key="7">
    <source>
        <dbReference type="ARBA" id="ARBA00022806"/>
    </source>
</evidence>
<evidence type="ECO:0000256" key="13">
    <source>
        <dbReference type="ARBA" id="ARBA00047995"/>
    </source>
</evidence>
<dbReference type="InterPro" id="IPR041562">
    <property type="entry name" value="MCM_lid"/>
</dbReference>
<gene>
    <name evidence="16" type="ORF">BN9_032270</name>
</gene>
<keyword evidence="10" id="KW-0234">DNA repair</keyword>
<dbReference type="GO" id="GO:0017116">
    <property type="term" value="F:single-stranded DNA helicase activity"/>
    <property type="evidence" value="ECO:0007669"/>
    <property type="project" value="TreeGrafter"/>
</dbReference>
<keyword evidence="4 14" id="KW-0547">Nucleotide-binding</keyword>
<comment type="caution">
    <text evidence="16">The sequence shown here is derived from an EMBL/GenBank/DDBJ whole genome shotgun (WGS) entry which is preliminary data.</text>
</comment>
<dbReference type="InParanoid" id="A0A024G6T3"/>
<evidence type="ECO:0000313" key="16">
    <source>
        <dbReference type="EMBL" id="CCI42443.1"/>
    </source>
</evidence>
<keyword evidence="5" id="KW-0227">DNA damage</keyword>
<dbReference type="Pfam" id="PF00493">
    <property type="entry name" value="MCM"/>
    <property type="match status" value="1"/>
</dbReference>
<keyword evidence="9 14" id="KW-0238">DNA-binding</keyword>
<evidence type="ECO:0000256" key="8">
    <source>
        <dbReference type="ARBA" id="ARBA00022840"/>
    </source>
</evidence>
<dbReference type="PANTHER" id="PTHR11630">
    <property type="entry name" value="DNA REPLICATION LICENSING FACTOR MCM FAMILY MEMBER"/>
    <property type="match status" value="1"/>
</dbReference>
<dbReference type="Pfam" id="PF25051">
    <property type="entry name" value="WHD_MCM8"/>
    <property type="match status" value="1"/>
</dbReference>
<comment type="catalytic activity">
    <reaction evidence="13">
        <text>ATP + H2O = ADP + phosphate + H(+)</text>
        <dbReference type="Rhea" id="RHEA:13065"/>
        <dbReference type="ChEBI" id="CHEBI:15377"/>
        <dbReference type="ChEBI" id="CHEBI:15378"/>
        <dbReference type="ChEBI" id="CHEBI:30616"/>
        <dbReference type="ChEBI" id="CHEBI:43474"/>
        <dbReference type="ChEBI" id="CHEBI:456216"/>
        <dbReference type="EC" id="3.6.4.12"/>
    </reaction>
</comment>
<accession>A0A024G6T3</accession>
<keyword evidence="6" id="KW-0378">Hydrolase</keyword>
<dbReference type="GO" id="GO:0016787">
    <property type="term" value="F:hydrolase activity"/>
    <property type="evidence" value="ECO:0007669"/>
    <property type="project" value="UniProtKB-KW"/>
</dbReference>
<evidence type="ECO:0000256" key="2">
    <source>
        <dbReference type="ARBA" id="ARBA00008010"/>
    </source>
</evidence>
<dbReference type="Proteomes" id="UP000053237">
    <property type="component" value="Unassembled WGS sequence"/>
</dbReference>
<evidence type="ECO:0000256" key="3">
    <source>
        <dbReference type="ARBA" id="ARBA00012551"/>
    </source>
</evidence>
<dbReference type="PROSITE" id="PS00847">
    <property type="entry name" value="MCM_1"/>
    <property type="match status" value="1"/>
</dbReference>
<sequence length="744" mass="82911">MSEDLLRVVASCVWTQYFPEDQHIGVQESSEHRADSACELIPEEEGRYQAVLMFHTCFEDSNQWKPIIELHDLTKESIQLSHTQLINRCQLCDFASVMQEHPEQVIACLGLALCLFRDKVQATSSRILVRFYDVAPVLSISQIKSHVINHFVSVRGTIVRVSPIKPLVTQCNFICGKCGRITLRVFPDGKYNPPIKCMYACRSKLLPDRSTVTTIDFQTIKIQEIDHEEHSGRVPRMIEVELHEDLVDSCIPGNVVTVIGFVKSVNAQIRSGKFGKQAQNNCLHVLYLFANNVAHTNEKCEKDTEFNKEDLQEISQVYNEGNVFERLVASLCPQIYGNELIKAGLLLALCGGTRNAKDRKTARANSHVLLVGDPGLGKSQLLRATASVAPRSVYVGGNTATATGLTVSMSKDSSGGYALEAGALVLADEGVCCIDEFDKMGTDTQALLEAMEQQSISIAKAGIVCNLNARASVVAAANPIGGHYDSAKSVHENLNMKAALLSRFDLVFILLDRPDEERDRLLSSHIMNTHASVPRGWKQAEKKGHVAGNATLLERLLLHTQISGNYIPVRTIRKLITYSRRYLHPQLTREAAVELQEHYLELRSSSIFPLNGVSITVRQLESLVRLAQARARIELSNEVTVQHVRDVIQIMACCLRDTDVFKATVHNARGLSLPKKVKFYAARLEQVAKRQGNNVFSLEELVEIAKSARLEIANFYDFLDVLSEHCIVLKKGPKRYQLQASSIR</sequence>
<name>A0A024G6T3_9STRA</name>
<dbReference type="GO" id="GO:0005634">
    <property type="term" value="C:nucleus"/>
    <property type="evidence" value="ECO:0007669"/>
    <property type="project" value="UniProtKB-SubCell"/>
</dbReference>
<keyword evidence="11" id="KW-0539">Nucleus</keyword>
<evidence type="ECO:0000256" key="10">
    <source>
        <dbReference type="ARBA" id="ARBA00023204"/>
    </source>
</evidence>
<dbReference type="GO" id="GO:0042555">
    <property type="term" value="C:MCM complex"/>
    <property type="evidence" value="ECO:0007669"/>
    <property type="project" value="TreeGrafter"/>
</dbReference>
<dbReference type="Pfam" id="PF17855">
    <property type="entry name" value="MCM_lid"/>
    <property type="match status" value="1"/>
</dbReference>
<dbReference type="InterPro" id="IPR033762">
    <property type="entry name" value="MCM_OB"/>
</dbReference>
<evidence type="ECO:0000256" key="11">
    <source>
        <dbReference type="ARBA" id="ARBA00023242"/>
    </source>
</evidence>
<evidence type="ECO:0000259" key="15">
    <source>
        <dbReference type="PROSITE" id="PS50051"/>
    </source>
</evidence>
<dbReference type="PRINTS" id="PR01657">
    <property type="entry name" value="MCMFAMILY"/>
</dbReference>
<evidence type="ECO:0000256" key="1">
    <source>
        <dbReference type="ARBA" id="ARBA00004123"/>
    </source>
</evidence>
<evidence type="ECO:0000256" key="5">
    <source>
        <dbReference type="ARBA" id="ARBA00022763"/>
    </source>
</evidence>
<evidence type="ECO:0000256" key="4">
    <source>
        <dbReference type="ARBA" id="ARBA00022741"/>
    </source>
</evidence>
<dbReference type="InterPro" id="IPR031327">
    <property type="entry name" value="MCM"/>
</dbReference>
<protein>
    <recommendedName>
        <fullName evidence="3">DNA helicase</fullName>
        <ecNumber evidence="3">3.6.4.12</ecNumber>
    </recommendedName>
    <alternativeName>
        <fullName evidence="12">Minichromosome maintenance 8</fullName>
    </alternativeName>
</protein>
<dbReference type="PROSITE" id="PS50051">
    <property type="entry name" value="MCM_2"/>
    <property type="match status" value="1"/>
</dbReference>
<evidence type="ECO:0000313" key="17">
    <source>
        <dbReference type="Proteomes" id="UP000053237"/>
    </source>
</evidence>
<proteinExistence type="inferred from homology"/>
<dbReference type="InterPro" id="IPR056875">
    <property type="entry name" value="MCM8/REC_WHD"/>
</dbReference>
<feature type="domain" description="MCM C-terminal AAA(+) ATPase" evidence="15">
    <location>
        <begin position="323"/>
        <end position="526"/>
    </location>
</feature>
<dbReference type="CDD" id="cd22247">
    <property type="entry name" value="MCM8_WHD"/>
    <property type="match status" value="1"/>
</dbReference>
<dbReference type="InterPro" id="IPR003593">
    <property type="entry name" value="AAA+_ATPase"/>
</dbReference>
<dbReference type="FunFam" id="2.20.28.10:FF:000007">
    <property type="entry name" value="DNA helicase MCM8 isoform X1"/>
    <property type="match status" value="1"/>
</dbReference>